<reference evidence="8" key="1">
    <citation type="journal article" date="2018" name="Front. Microbiol.">
        <title>Genome-Based Analysis Reveals the Taxonomy and Diversity of the Family Idiomarinaceae.</title>
        <authorList>
            <person name="Liu Y."/>
            <person name="Lai Q."/>
            <person name="Shao Z."/>
        </authorList>
    </citation>
    <scope>NUCLEOTIDE SEQUENCE [LARGE SCALE GENOMIC DNA]</scope>
    <source>
        <strain evidence="8">R22</strain>
    </source>
</reference>
<dbReference type="CDD" id="cd12162">
    <property type="entry name" value="2-Hacid_dh_4"/>
    <property type="match status" value="1"/>
</dbReference>
<organism evidence="7 8">
    <name type="scientific">Idiomarina ramblicola</name>
    <dbReference type="NCBI Taxonomy" id="263724"/>
    <lineage>
        <taxon>Bacteria</taxon>
        <taxon>Pseudomonadati</taxon>
        <taxon>Pseudomonadota</taxon>
        <taxon>Gammaproteobacteria</taxon>
        <taxon>Alteromonadales</taxon>
        <taxon>Idiomarinaceae</taxon>
        <taxon>Idiomarina</taxon>
    </lineage>
</organism>
<dbReference type="GO" id="GO:0008465">
    <property type="term" value="F:hydroxypyruvate reductase (NADH) activity"/>
    <property type="evidence" value="ECO:0007669"/>
    <property type="project" value="UniProtKB-EC"/>
</dbReference>
<dbReference type="PANTHER" id="PTHR43761:SF1">
    <property type="entry name" value="D-ISOMER SPECIFIC 2-HYDROXYACID DEHYDROGENASE CATALYTIC DOMAIN-CONTAINING PROTEIN-RELATED"/>
    <property type="match status" value="1"/>
</dbReference>
<dbReference type="InterPro" id="IPR036291">
    <property type="entry name" value="NAD(P)-bd_dom_sf"/>
</dbReference>
<evidence type="ECO:0000256" key="2">
    <source>
        <dbReference type="ARBA" id="ARBA00023002"/>
    </source>
</evidence>
<keyword evidence="8" id="KW-1185">Reference proteome</keyword>
<dbReference type="Pfam" id="PF02826">
    <property type="entry name" value="2-Hacid_dh_C"/>
    <property type="match status" value="1"/>
</dbReference>
<keyword evidence="3" id="KW-0520">NAD</keyword>
<dbReference type="SUPFAM" id="SSF51735">
    <property type="entry name" value="NAD(P)-binding Rossmann-fold domains"/>
    <property type="match status" value="1"/>
</dbReference>
<name>A0A432Z5T4_9GAMM</name>
<comment type="similarity">
    <text evidence="1 4">Belongs to the D-isomer specific 2-hydroxyacid dehydrogenase family.</text>
</comment>
<comment type="caution">
    <text evidence="7">The sequence shown here is derived from an EMBL/GenBank/DDBJ whole genome shotgun (WGS) entry which is preliminary data.</text>
</comment>
<dbReference type="InterPro" id="IPR029753">
    <property type="entry name" value="D-isomer_DH_CS"/>
</dbReference>
<feature type="domain" description="D-isomer specific 2-hydroxyacid dehydrogenase NAD-binding" evidence="6">
    <location>
        <begin position="107"/>
        <end position="286"/>
    </location>
</feature>
<evidence type="ECO:0000256" key="3">
    <source>
        <dbReference type="ARBA" id="ARBA00023027"/>
    </source>
</evidence>
<dbReference type="RefSeq" id="WP_126779805.1">
    <property type="nucleotide sequence ID" value="NZ_PIQC01000001.1"/>
</dbReference>
<gene>
    <name evidence="7" type="ORF">CWI78_02105</name>
</gene>
<evidence type="ECO:0000313" key="7">
    <source>
        <dbReference type="EMBL" id="RUO73262.1"/>
    </source>
</evidence>
<dbReference type="Proteomes" id="UP000288058">
    <property type="component" value="Unassembled WGS sequence"/>
</dbReference>
<keyword evidence="2 4" id="KW-0560">Oxidoreductase</keyword>
<dbReference type="GO" id="GO:0051287">
    <property type="term" value="F:NAD binding"/>
    <property type="evidence" value="ECO:0007669"/>
    <property type="project" value="InterPro"/>
</dbReference>
<dbReference type="AlphaFoldDB" id="A0A432Z5T4"/>
<dbReference type="EC" id="1.1.1.29" evidence="7"/>
<dbReference type="Gene3D" id="3.40.50.720">
    <property type="entry name" value="NAD(P)-binding Rossmann-like Domain"/>
    <property type="match status" value="2"/>
</dbReference>
<sequence>MKAVILDSDSLGEGIDLSPIENQVSELVCYPLTSPEQVDERIQNADIVITNKVVLKGSSLERTEKLKLVCVLATGMNNIDLEAAKKLGIPVKNVEAYGTPSVVQHTLMMMLSLATKMPVMQKRMAAGDWQQSPLFTLLDPPTFQLEGKHLVIVGSGELGQAVKKQAEALGMRVTFTARPGKTDDSRPSFEALLPEADVISFHCPLNNETKSLLNRENLKHCQPHALVINNARGGVANEHDVLDALRNGQIGGYATDVLPQEPPKDGHPLLDALNEPLNLIVTPHNAWTSPEARQRIVELTANNISSGCSQT</sequence>
<evidence type="ECO:0000256" key="4">
    <source>
        <dbReference type="RuleBase" id="RU003719"/>
    </source>
</evidence>
<dbReference type="PROSITE" id="PS00670">
    <property type="entry name" value="D_2_HYDROXYACID_DH_2"/>
    <property type="match status" value="1"/>
</dbReference>
<evidence type="ECO:0000313" key="8">
    <source>
        <dbReference type="Proteomes" id="UP000288058"/>
    </source>
</evidence>
<dbReference type="PANTHER" id="PTHR43761">
    <property type="entry name" value="D-ISOMER SPECIFIC 2-HYDROXYACID DEHYDROGENASE FAMILY PROTEIN (AFU_ORTHOLOGUE AFUA_1G13630)"/>
    <property type="match status" value="1"/>
</dbReference>
<dbReference type="EMBL" id="PIQC01000001">
    <property type="protein sequence ID" value="RUO73262.1"/>
    <property type="molecule type" value="Genomic_DNA"/>
</dbReference>
<evidence type="ECO:0000259" key="5">
    <source>
        <dbReference type="Pfam" id="PF00389"/>
    </source>
</evidence>
<evidence type="ECO:0000256" key="1">
    <source>
        <dbReference type="ARBA" id="ARBA00005854"/>
    </source>
</evidence>
<accession>A0A432Z5T4</accession>
<dbReference type="Pfam" id="PF00389">
    <property type="entry name" value="2-Hacid_dh"/>
    <property type="match status" value="1"/>
</dbReference>
<dbReference type="SUPFAM" id="SSF52283">
    <property type="entry name" value="Formate/glycerate dehydrogenase catalytic domain-like"/>
    <property type="match status" value="1"/>
</dbReference>
<dbReference type="OrthoDB" id="9805416at2"/>
<evidence type="ECO:0000259" key="6">
    <source>
        <dbReference type="Pfam" id="PF02826"/>
    </source>
</evidence>
<protein>
    <submittedName>
        <fullName evidence="7">Glycerate dehydrogenase</fullName>
        <ecNumber evidence="7">1.1.1.29</ecNumber>
    </submittedName>
</protein>
<dbReference type="InterPro" id="IPR006140">
    <property type="entry name" value="D-isomer_DH_NAD-bd"/>
</dbReference>
<dbReference type="InterPro" id="IPR050418">
    <property type="entry name" value="D-iso_2-hydroxyacid_DH_PdxB"/>
</dbReference>
<dbReference type="InterPro" id="IPR006139">
    <property type="entry name" value="D-isomer_2_OHA_DH_cat_dom"/>
</dbReference>
<proteinExistence type="inferred from homology"/>
<feature type="domain" description="D-isomer specific 2-hydroxyacid dehydrogenase catalytic" evidence="5">
    <location>
        <begin position="18"/>
        <end position="307"/>
    </location>
</feature>